<keyword evidence="2" id="KW-0472">Membrane</keyword>
<dbReference type="PANTHER" id="PTHR45757:SF11">
    <property type="entry name" value="MAJOR FACILITATOR SUPERFAMILY (MFS) PROFILE DOMAIN-CONTAINING PROTEIN"/>
    <property type="match status" value="1"/>
</dbReference>
<dbReference type="PANTHER" id="PTHR45757">
    <property type="entry name" value="PROTEIN CBG23364-RELATED"/>
    <property type="match status" value="1"/>
</dbReference>
<reference evidence="5" key="1">
    <citation type="submission" date="2016-06" db="UniProtKB">
        <authorList>
            <consortium name="WormBaseParasite"/>
        </authorList>
    </citation>
    <scope>IDENTIFICATION</scope>
</reference>
<keyword evidence="4" id="KW-1185">Reference proteome</keyword>
<dbReference type="AlphaFoldDB" id="A0A183CWU3"/>
<sequence length="134" mass="14708">MALSFVCLAYVPSNMVLLAEIAYVAAVAFSGLMWVGPVKSATLVSQQHAHFILAILSLINSLGILVLPVFVEAMAPDNTPHQWSIILLIICGIVIACTTMFAFVGEGEPAWWTKQEHHKNNNSQNRAHDMRTFS</sequence>
<name>A0A183CWU3_9BILA</name>
<feature type="transmembrane region" description="Helical" evidence="2">
    <location>
        <begin position="48"/>
        <end position="71"/>
    </location>
</feature>
<evidence type="ECO:0000313" key="3">
    <source>
        <dbReference type="EMBL" id="VDK29052.1"/>
    </source>
</evidence>
<protein>
    <submittedName>
        <fullName evidence="5">MFS domain-containing protein</fullName>
    </submittedName>
</protein>
<keyword evidence="2" id="KW-1133">Transmembrane helix</keyword>
<feature type="transmembrane region" description="Helical" evidence="2">
    <location>
        <begin position="15"/>
        <end position="36"/>
    </location>
</feature>
<feature type="region of interest" description="Disordered" evidence="1">
    <location>
        <begin position="115"/>
        <end position="134"/>
    </location>
</feature>
<dbReference type="GO" id="GO:0016020">
    <property type="term" value="C:membrane"/>
    <property type="evidence" value="ECO:0007669"/>
    <property type="project" value="TreeGrafter"/>
</dbReference>
<evidence type="ECO:0000256" key="2">
    <source>
        <dbReference type="SAM" id="Phobius"/>
    </source>
</evidence>
<dbReference type="OrthoDB" id="2985014at2759"/>
<dbReference type="Gene3D" id="1.20.1250.20">
    <property type="entry name" value="MFS general substrate transporter like domains"/>
    <property type="match status" value="1"/>
</dbReference>
<evidence type="ECO:0000313" key="5">
    <source>
        <dbReference type="WBParaSite" id="GPUH_0000093401-mRNA-1"/>
    </source>
</evidence>
<keyword evidence="2" id="KW-0812">Transmembrane</keyword>
<gene>
    <name evidence="3" type="ORF">GPUH_LOCUS934</name>
</gene>
<dbReference type="SUPFAM" id="SSF103473">
    <property type="entry name" value="MFS general substrate transporter"/>
    <property type="match status" value="1"/>
</dbReference>
<dbReference type="Proteomes" id="UP000271098">
    <property type="component" value="Unassembled WGS sequence"/>
</dbReference>
<dbReference type="WBParaSite" id="GPUH_0000093401-mRNA-1">
    <property type="protein sequence ID" value="GPUH_0000093401-mRNA-1"/>
    <property type="gene ID" value="GPUH_0000093401"/>
</dbReference>
<accession>A0A183CWU3</accession>
<proteinExistence type="predicted"/>
<evidence type="ECO:0000256" key="1">
    <source>
        <dbReference type="SAM" id="MobiDB-lite"/>
    </source>
</evidence>
<feature type="transmembrane region" description="Helical" evidence="2">
    <location>
        <begin position="83"/>
        <end position="104"/>
    </location>
</feature>
<reference evidence="3 4" key="2">
    <citation type="submission" date="2018-11" db="EMBL/GenBank/DDBJ databases">
        <authorList>
            <consortium name="Pathogen Informatics"/>
        </authorList>
    </citation>
    <scope>NUCLEOTIDE SEQUENCE [LARGE SCALE GENOMIC DNA]</scope>
</reference>
<organism evidence="5">
    <name type="scientific">Gongylonema pulchrum</name>
    <dbReference type="NCBI Taxonomy" id="637853"/>
    <lineage>
        <taxon>Eukaryota</taxon>
        <taxon>Metazoa</taxon>
        <taxon>Ecdysozoa</taxon>
        <taxon>Nematoda</taxon>
        <taxon>Chromadorea</taxon>
        <taxon>Rhabditida</taxon>
        <taxon>Spirurina</taxon>
        <taxon>Spiruromorpha</taxon>
        <taxon>Spiruroidea</taxon>
        <taxon>Gongylonematidae</taxon>
        <taxon>Gongylonema</taxon>
    </lineage>
</organism>
<dbReference type="InterPro" id="IPR036259">
    <property type="entry name" value="MFS_trans_sf"/>
</dbReference>
<evidence type="ECO:0000313" key="4">
    <source>
        <dbReference type="Proteomes" id="UP000271098"/>
    </source>
</evidence>
<dbReference type="EMBL" id="UYRT01000996">
    <property type="protein sequence ID" value="VDK29052.1"/>
    <property type="molecule type" value="Genomic_DNA"/>
</dbReference>